<dbReference type="Gene3D" id="1.10.40.30">
    <property type="entry name" value="Fumarase/aspartase (C-terminal domain)"/>
    <property type="match status" value="1"/>
</dbReference>
<organism evidence="8 9">
    <name type="scientific">Conyzicola lurida</name>
    <dbReference type="NCBI Taxonomy" id="1172621"/>
    <lineage>
        <taxon>Bacteria</taxon>
        <taxon>Bacillati</taxon>
        <taxon>Actinomycetota</taxon>
        <taxon>Actinomycetes</taxon>
        <taxon>Micrococcales</taxon>
        <taxon>Microbacteriaceae</taxon>
        <taxon>Conyzicola</taxon>
    </lineage>
</organism>
<keyword evidence="4 8" id="KW-0456">Lyase</keyword>
<name>A0A841ATQ9_9MICO</name>
<dbReference type="EMBL" id="JACHMJ010000001">
    <property type="protein sequence ID" value="MBB5844975.1"/>
    <property type="molecule type" value="Genomic_DNA"/>
</dbReference>
<comment type="pathway">
    <text evidence="1">Purine metabolism; IMP biosynthesis via de novo pathway; 5-amino-1-(5-phospho-D-ribosyl)imidazole-4-carboxamide from 5-amino-1-(5-phospho-D-ribosyl)imidazole-4-carboxylate: step 2/2.</text>
</comment>
<dbReference type="NCBIfam" id="NF006764">
    <property type="entry name" value="PRK09285.1"/>
    <property type="match status" value="1"/>
</dbReference>
<dbReference type="PRINTS" id="PR00149">
    <property type="entry name" value="FUMRATELYASE"/>
</dbReference>
<evidence type="ECO:0000256" key="2">
    <source>
        <dbReference type="ARBA" id="ARBA00004734"/>
    </source>
</evidence>
<evidence type="ECO:0000259" key="6">
    <source>
        <dbReference type="Pfam" id="PF00206"/>
    </source>
</evidence>
<comment type="pathway">
    <text evidence="2">Purine metabolism; AMP biosynthesis via de novo pathway; AMP from IMP: step 2/2.</text>
</comment>
<dbReference type="InterPro" id="IPR022761">
    <property type="entry name" value="Fumarate_lyase_N"/>
</dbReference>
<evidence type="ECO:0000313" key="9">
    <source>
        <dbReference type="Proteomes" id="UP000536685"/>
    </source>
</evidence>
<dbReference type="EC" id="4.3.2.2" evidence="8"/>
<dbReference type="InterPro" id="IPR047136">
    <property type="entry name" value="PurB_bact"/>
</dbReference>
<dbReference type="PROSITE" id="PS00163">
    <property type="entry name" value="FUMARATE_LYASES"/>
    <property type="match status" value="1"/>
</dbReference>
<keyword evidence="9" id="KW-1185">Reference proteome</keyword>
<feature type="domain" description="Fumarate lyase N-terminal" evidence="6">
    <location>
        <begin position="60"/>
        <end position="308"/>
    </location>
</feature>
<dbReference type="Pfam" id="PF08328">
    <property type="entry name" value="ASL_C"/>
    <property type="match status" value="1"/>
</dbReference>
<dbReference type="Gene3D" id="1.20.200.10">
    <property type="entry name" value="Fumarase/aspartase (Central domain)"/>
    <property type="match status" value="1"/>
</dbReference>
<dbReference type="InterPro" id="IPR020557">
    <property type="entry name" value="Fumarate_lyase_CS"/>
</dbReference>
<dbReference type="InterPro" id="IPR024083">
    <property type="entry name" value="Fumarase/histidase_N"/>
</dbReference>
<dbReference type="SUPFAM" id="SSF48557">
    <property type="entry name" value="L-aspartase-like"/>
    <property type="match status" value="1"/>
</dbReference>
<protein>
    <submittedName>
        <fullName evidence="8">Adenylosuccinate lyase</fullName>
        <ecNumber evidence="8">4.3.2.2</ecNumber>
    </submittedName>
</protein>
<dbReference type="InterPro" id="IPR000362">
    <property type="entry name" value="Fumarate_lyase_fam"/>
</dbReference>
<evidence type="ECO:0000256" key="3">
    <source>
        <dbReference type="ARBA" id="ARBA00022755"/>
    </source>
</evidence>
<dbReference type="Proteomes" id="UP000536685">
    <property type="component" value="Unassembled WGS sequence"/>
</dbReference>
<dbReference type="RefSeq" id="WP_184239668.1">
    <property type="nucleotide sequence ID" value="NZ_JACHMJ010000001.1"/>
</dbReference>
<accession>A0A841ATQ9</accession>
<comment type="function">
    <text evidence="5">Catalyzes two reactions in de novo purine nucleotide biosynthesis. Catalyzes the breakdown of 5-aminoimidazole- (N-succinylocarboxamide) ribotide (SAICAR or 2-[5-amino-1-(5-phospho-beta-D-ribosyl)imidazole-4-carboxamido]succinate) to 5-aminoimidazole-4-carboxamide ribotide (AICAR or 5-amino-1-(5-phospho-beta-D-ribosyl)imidazole-4-carboxamide) and fumarate, and of adenylosuccinate (ADS or N(6)-(1,2-dicarboxyethyl)-AMP) to adenosine monophosphate (AMP) and fumarate.</text>
</comment>
<dbReference type="AlphaFoldDB" id="A0A841ATQ9"/>
<evidence type="ECO:0000256" key="1">
    <source>
        <dbReference type="ARBA" id="ARBA00004706"/>
    </source>
</evidence>
<dbReference type="InterPro" id="IPR008948">
    <property type="entry name" value="L-Aspartase-like"/>
</dbReference>
<dbReference type="Pfam" id="PF00206">
    <property type="entry name" value="Lyase_1"/>
    <property type="match status" value="1"/>
</dbReference>
<evidence type="ECO:0000313" key="8">
    <source>
        <dbReference type="EMBL" id="MBB5844975.1"/>
    </source>
</evidence>
<reference evidence="8 9" key="1">
    <citation type="submission" date="2020-08" db="EMBL/GenBank/DDBJ databases">
        <title>Sequencing the genomes of 1000 actinobacteria strains.</title>
        <authorList>
            <person name="Klenk H.-P."/>
        </authorList>
    </citation>
    <scope>NUCLEOTIDE SEQUENCE [LARGE SCALE GENOMIC DNA]</scope>
    <source>
        <strain evidence="8 9">DSM 105784</strain>
    </source>
</reference>
<evidence type="ECO:0000256" key="5">
    <source>
        <dbReference type="ARBA" id="ARBA00025012"/>
    </source>
</evidence>
<gene>
    <name evidence="8" type="ORF">HD599_003298</name>
</gene>
<dbReference type="Gene3D" id="1.10.275.10">
    <property type="entry name" value="Fumarase/aspartase (N-terminal domain)"/>
    <property type="match status" value="1"/>
</dbReference>
<comment type="caution">
    <text evidence="8">The sequence shown here is derived from an EMBL/GenBank/DDBJ whole genome shotgun (WGS) entry which is preliminary data.</text>
</comment>
<feature type="domain" description="Adenylosuccinate lyase PurB C-terminal" evidence="7">
    <location>
        <begin position="329"/>
        <end position="448"/>
    </location>
</feature>
<evidence type="ECO:0000256" key="4">
    <source>
        <dbReference type="ARBA" id="ARBA00023239"/>
    </source>
</evidence>
<dbReference type="GO" id="GO:0004018">
    <property type="term" value="F:N6-(1,2-dicarboxyethyl)AMP AMP-lyase (fumarate-forming) activity"/>
    <property type="evidence" value="ECO:0007669"/>
    <property type="project" value="InterPro"/>
</dbReference>
<proteinExistence type="predicted"/>
<dbReference type="PANTHER" id="PTHR43411">
    <property type="entry name" value="ADENYLOSUCCINATE LYASE"/>
    <property type="match status" value="1"/>
</dbReference>
<keyword evidence="3" id="KW-0658">Purine biosynthesis</keyword>
<dbReference type="PANTHER" id="PTHR43411:SF1">
    <property type="entry name" value="ADENYLOSUCCINATE LYASE"/>
    <property type="match status" value="1"/>
</dbReference>
<sequence>MSPLPEQPLSPLDGRYRASVAGLGEFLSEAGLNRARVQVEVEWLLYLTDHELFGSSRLDHEQARALRALVADFGQAEIDELATLEATTRHDVKAVEYLVRHKLADLGLNDVAELTHFACTSEDINNLSYALTIGSAVREVWTPRLRSIIEKLRALSVEHRDTPMLAHTHGQPATPTTVGKEFAVFVYRLERVIAQVEATQYLGKFSGATGTFAAHVAADPGLDWPAISSEFVTSLGLEWNPLTTQIESHDWQAELYQRMSHANRILHNLCTDIWTYISMGYFTQIPQAGATGSSTMPHKINPIRFENAEANLELSSALLESLSQTLVTSRLQRDLTDSSTQRNIGVAIGHSMLAMDNLGRGLSEFSIDTAALAADLDSNWEILGEAIQTVIRAEITAGRSSISDPYALLKELTRGRRIGQTELVEFIDALDIGQEAKDGLRVLTPAGYAGLASDLVRFVQK</sequence>
<dbReference type="GO" id="GO:0006188">
    <property type="term" value="P:IMP biosynthetic process"/>
    <property type="evidence" value="ECO:0007669"/>
    <property type="project" value="InterPro"/>
</dbReference>
<dbReference type="InterPro" id="IPR013539">
    <property type="entry name" value="PurB_C"/>
</dbReference>
<evidence type="ECO:0000259" key="7">
    <source>
        <dbReference type="Pfam" id="PF08328"/>
    </source>
</evidence>